<dbReference type="SMART" id="SM00344">
    <property type="entry name" value="HTH_ASNC"/>
    <property type="match status" value="1"/>
</dbReference>
<keyword evidence="3" id="KW-0804">Transcription</keyword>
<comment type="caution">
    <text evidence="5">The sequence shown here is derived from an EMBL/GenBank/DDBJ whole genome shotgun (WGS) entry which is preliminary data.</text>
</comment>
<dbReference type="InterPro" id="IPR019887">
    <property type="entry name" value="Tscrpt_reg_AsnC/Lrp_C"/>
</dbReference>
<dbReference type="InterPro" id="IPR036388">
    <property type="entry name" value="WH-like_DNA-bd_sf"/>
</dbReference>
<dbReference type="SUPFAM" id="SSF54909">
    <property type="entry name" value="Dimeric alpha+beta barrel"/>
    <property type="match status" value="1"/>
</dbReference>
<dbReference type="EMBL" id="LNQE01001462">
    <property type="protein sequence ID" value="KUG17105.1"/>
    <property type="molecule type" value="Genomic_DNA"/>
</dbReference>
<dbReference type="PROSITE" id="PS50956">
    <property type="entry name" value="HTH_ASNC_2"/>
    <property type="match status" value="1"/>
</dbReference>
<evidence type="ECO:0000256" key="1">
    <source>
        <dbReference type="ARBA" id="ARBA00023015"/>
    </source>
</evidence>
<dbReference type="Pfam" id="PF01037">
    <property type="entry name" value="AsnC_trans_reg"/>
    <property type="match status" value="1"/>
</dbReference>
<dbReference type="SUPFAM" id="SSF46785">
    <property type="entry name" value="Winged helix' DNA-binding domain"/>
    <property type="match status" value="1"/>
</dbReference>
<dbReference type="PANTHER" id="PTHR43413:SF7">
    <property type="entry name" value="HTH-TYPE TRANSCRIPTIONAL REGULATOR PTR2"/>
    <property type="match status" value="1"/>
</dbReference>
<dbReference type="InterPro" id="IPR011008">
    <property type="entry name" value="Dimeric_a/b-barrel"/>
</dbReference>
<name>A0A0W8F8C2_9ZZZZ</name>
<feature type="domain" description="HTH asnC-type" evidence="4">
    <location>
        <begin position="1"/>
        <end position="77"/>
    </location>
</feature>
<organism evidence="5">
    <name type="scientific">hydrocarbon metagenome</name>
    <dbReference type="NCBI Taxonomy" id="938273"/>
    <lineage>
        <taxon>unclassified sequences</taxon>
        <taxon>metagenomes</taxon>
        <taxon>ecological metagenomes</taxon>
    </lineage>
</organism>
<gene>
    <name evidence="5" type="ORF">ASZ90_013202</name>
</gene>
<protein>
    <submittedName>
        <fullName evidence="5">Transcriptional regulator, asnc family</fullName>
    </submittedName>
</protein>
<evidence type="ECO:0000259" key="4">
    <source>
        <dbReference type="PROSITE" id="PS50956"/>
    </source>
</evidence>
<keyword evidence="1" id="KW-0805">Transcription regulation</keyword>
<accession>A0A0W8F8C2</accession>
<keyword evidence="2" id="KW-0238">DNA-binding</keyword>
<dbReference type="PANTHER" id="PTHR43413">
    <property type="entry name" value="TRANSCRIPTIONAL REGULATOR, ASNC FAMILY"/>
    <property type="match status" value="1"/>
</dbReference>
<proteinExistence type="predicted"/>
<dbReference type="Gene3D" id="1.10.10.10">
    <property type="entry name" value="Winged helix-like DNA-binding domain superfamily/Winged helix DNA-binding domain"/>
    <property type="match status" value="1"/>
</dbReference>
<evidence type="ECO:0000256" key="3">
    <source>
        <dbReference type="ARBA" id="ARBA00023163"/>
    </source>
</evidence>
<dbReference type="InterPro" id="IPR036390">
    <property type="entry name" value="WH_DNA-bd_sf"/>
</dbReference>
<dbReference type="InterPro" id="IPR000485">
    <property type="entry name" value="AsnC-type_HTH_dom"/>
</dbReference>
<evidence type="ECO:0000313" key="5">
    <source>
        <dbReference type="EMBL" id="KUG17105.1"/>
    </source>
</evidence>
<dbReference type="Pfam" id="PF13412">
    <property type="entry name" value="HTH_24"/>
    <property type="match status" value="1"/>
</dbReference>
<dbReference type="InterPro" id="IPR050684">
    <property type="entry name" value="HTH-Siroheme_Decarb"/>
</dbReference>
<dbReference type="InterPro" id="IPR019888">
    <property type="entry name" value="Tscrpt_reg_AsnC-like"/>
</dbReference>
<sequence length="159" mass="17826">MHEILEILYENAKATPSEIAALLGKSEEEVAREIKEMEDAGIIRKYITLINWEKLDQSVVFAVLELKVALQRKTGYDAVAERIARFSEVESVRLISGGHDLSVTVRGKSMKDIAYFVAEKIAPLDGVQSTCTHFILKSYKEHGAILTEQPKPERLVITP</sequence>
<dbReference type="Gene3D" id="3.30.70.920">
    <property type="match status" value="1"/>
</dbReference>
<reference evidence="5" key="1">
    <citation type="journal article" date="2015" name="Proc. Natl. Acad. Sci. U.S.A.">
        <title>Networks of energetic and metabolic interactions define dynamics in microbial communities.</title>
        <authorList>
            <person name="Embree M."/>
            <person name="Liu J.K."/>
            <person name="Al-Bassam M.M."/>
            <person name="Zengler K."/>
        </authorList>
    </citation>
    <scope>NUCLEOTIDE SEQUENCE</scope>
</reference>
<dbReference type="AlphaFoldDB" id="A0A0W8F8C2"/>
<dbReference type="GO" id="GO:0043565">
    <property type="term" value="F:sequence-specific DNA binding"/>
    <property type="evidence" value="ECO:0007669"/>
    <property type="project" value="InterPro"/>
</dbReference>
<evidence type="ECO:0000256" key="2">
    <source>
        <dbReference type="ARBA" id="ARBA00023125"/>
    </source>
</evidence>